<dbReference type="EMBL" id="VCAU01000007">
    <property type="protein sequence ID" value="KAF9893595.1"/>
    <property type="molecule type" value="Genomic_DNA"/>
</dbReference>
<feature type="compositionally biased region" description="Basic and acidic residues" evidence="1">
    <location>
        <begin position="403"/>
        <end position="412"/>
    </location>
</feature>
<sequence length="427" mass="45953">MAKSTVLFFVAVLAATISPNHASFLPPRDASTCPSSYEKCSNKNLPDTFCCPTTSTCVSLDGGTSALCCPKGQSCEYIEPIECDLQQQDATLHPRNPVKTTKLNGKLPTCGDSCCPFGYSCRGDKLCKMDDFTSSKTTTADATSETTKPTTTKFTSESTLRSTSTTEIPSSTISDAQSTREPTIILNTETPQMSTSSSVLANFNANSAKAEEKCPTFTSQAVVAGFFPGALCGAMLALLAARWIRRYNEDRLPASVRVAQHTKRTSSGTLVGISEPIPTEDSACRTDFLLSRSPQRNSEGARSMLHRTGTRVKSLFGSTPKITVQAPETPPPMPTPPPRKPVARRQPSTESIKVYTPPGVFASTSVLKPEPYPTAPYPTGSLHAVPYPNPISRPNTTFSDMLNRSRDADRGPEAPPKNSPLRVPREV</sequence>
<reference evidence="3" key="2">
    <citation type="submission" date="2020-02" db="EMBL/GenBank/DDBJ databases">
        <authorList>
            <person name="Gilchrist C.L.M."/>
            <person name="Chooi Y.-H."/>
        </authorList>
    </citation>
    <scope>NUCLEOTIDE SEQUENCE</scope>
    <source>
        <strain evidence="3">MST-FP2251</strain>
    </source>
</reference>
<reference evidence="3" key="1">
    <citation type="journal article" date="2019" name="Beilstein J. Org. Chem.">
        <title>Nanangenines: drimane sesquiterpenoids as the dominant metabolite cohort of a novel Australian fungus, Aspergillus nanangensis.</title>
        <authorList>
            <person name="Lacey H.J."/>
            <person name="Gilchrist C.L.M."/>
            <person name="Crombie A."/>
            <person name="Kalaitzis J.A."/>
            <person name="Vuong D."/>
            <person name="Rutledge P.J."/>
            <person name="Turner P."/>
            <person name="Pitt J.I."/>
            <person name="Lacey E."/>
            <person name="Chooi Y.H."/>
            <person name="Piggott A.M."/>
        </authorList>
    </citation>
    <scope>NUCLEOTIDE SEQUENCE</scope>
    <source>
        <strain evidence="3">MST-FP2251</strain>
    </source>
</reference>
<proteinExistence type="predicted"/>
<evidence type="ECO:0000256" key="1">
    <source>
        <dbReference type="SAM" id="MobiDB-lite"/>
    </source>
</evidence>
<evidence type="ECO:0000313" key="3">
    <source>
        <dbReference type="EMBL" id="KAF9893595.1"/>
    </source>
</evidence>
<feature type="compositionally biased region" description="Pro residues" evidence="1">
    <location>
        <begin position="328"/>
        <end position="340"/>
    </location>
</feature>
<feature type="compositionally biased region" description="Low complexity" evidence="1">
    <location>
        <begin position="138"/>
        <end position="174"/>
    </location>
</feature>
<organism evidence="3 4">
    <name type="scientific">Aspergillus nanangensis</name>
    <dbReference type="NCBI Taxonomy" id="2582783"/>
    <lineage>
        <taxon>Eukaryota</taxon>
        <taxon>Fungi</taxon>
        <taxon>Dikarya</taxon>
        <taxon>Ascomycota</taxon>
        <taxon>Pezizomycotina</taxon>
        <taxon>Eurotiomycetes</taxon>
        <taxon>Eurotiomycetidae</taxon>
        <taxon>Eurotiales</taxon>
        <taxon>Aspergillaceae</taxon>
        <taxon>Aspergillus</taxon>
        <taxon>Aspergillus subgen. Circumdati</taxon>
    </lineage>
</organism>
<dbReference type="Proteomes" id="UP001194746">
    <property type="component" value="Unassembled WGS sequence"/>
</dbReference>
<feature type="region of interest" description="Disordered" evidence="1">
    <location>
        <begin position="138"/>
        <end position="180"/>
    </location>
</feature>
<evidence type="ECO:0000256" key="2">
    <source>
        <dbReference type="SAM" id="SignalP"/>
    </source>
</evidence>
<evidence type="ECO:0008006" key="5">
    <source>
        <dbReference type="Google" id="ProtNLM"/>
    </source>
</evidence>
<feature type="compositionally biased region" description="Polar residues" evidence="1">
    <location>
        <begin position="392"/>
        <end position="402"/>
    </location>
</feature>
<keyword evidence="4" id="KW-1185">Reference proteome</keyword>
<comment type="caution">
    <text evidence="3">The sequence shown here is derived from an EMBL/GenBank/DDBJ whole genome shotgun (WGS) entry which is preliminary data.</text>
</comment>
<keyword evidence="2" id="KW-0732">Signal</keyword>
<feature type="region of interest" description="Disordered" evidence="1">
    <location>
        <begin position="386"/>
        <end position="427"/>
    </location>
</feature>
<accession>A0AAD4CVQ1</accession>
<feature type="signal peptide" evidence="2">
    <location>
        <begin position="1"/>
        <end position="22"/>
    </location>
</feature>
<name>A0AAD4CVQ1_ASPNN</name>
<evidence type="ECO:0000313" key="4">
    <source>
        <dbReference type="Proteomes" id="UP001194746"/>
    </source>
</evidence>
<feature type="region of interest" description="Disordered" evidence="1">
    <location>
        <begin position="322"/>
        <end position="350"/>
    </location>
</feature>
<gene>
    <name evidence="3" type="ORF">FE257_010907</name>
</gene>
<feature type="chain" id="PRO_5041935028" description="GPI transamidase component PIG-S" evidence="2">
    <location>
        <begin position="23"/>
        <end position="427"/>
    </location>
</feature>
<protein>
    <recommendedName>
        <fullName evidence="5">GPI transamidase component PIG-S</fullName>
    </recommendedName>
</protein>
<dbReference type="AlphaFoldDB" id="A0AAD4CVQ1"/>